<dbReference type="AlphaFoldDB" id="A0A4U5MJB8"/>
<dbReference type="EMBL" id="AZBU02000007">
    <property type="protein sequence ID" value="TKR69342.1"/>
    <property type="molecule type" value="Genomic_DNA"/>
</dbReference>
<comment type="caution">
    <text evidence="1">The sequence shown here is derived from an EMBL/GenBank/DDBJ whole genome shotgun (WGS) entry which is preliminary data.</text>
</comment>
<reference evidence="1 2" key="1">
    <citation type="journal article" date="2015" name="Genome Biol.">
        <title>Comparative genomics of Steinernema reveals deeply conserved gene regulatory networks.</title>
        <authorList>
            <person name="Dillman A.R."/>
            <person name="Macchietto M."/>
            <person name="Porter C.F."/>
            <person name="Rogers A."/>
            <person name="Williams B."/>
            <person name="Antoshechkin I."/>
            <person name="Lee M.M."/>
            <person name="Goodwin Z."/>
            <person name="Lu X."/>
            <person name="Lewis E.E."/>
            <person name="Goodrich-Blair H."/>
            <person name="Stock S.P."/>
            <person name="Adams B.J."/>
            <person name="Sternberg P.W."/>
            <person name="Mortazavi A."/>
        </authorList>
    </citation>
    <scope>NUCLEOTIDE SEQUENCE [LARGE SCALE GENOMIC DNA]</scope>
    <source>
        <strain evidence="1 2">ALL</strain>
    </source>
</reference>
<reference evidence="1 2" key="2">
    <citation type="journal article" date="2019" name="G3 (Bethesda)">
        <title>Hybrid Assembly of the Genome of the Entomopathogenic Nematode Steinernema carpocapsae Identifies the X-Chromosome.</title>
        <authorList>
            <person name="Serra L."/>
            <person name="Macchietto M."/>
            <person name="Macias-Munoz A."/>
            <person name="McGill C.J."/>
            <person name="Rodriguez I.M."/>
            <person name="Rodriguez B."/>
            <person name="Murad R."/>
            <person name="Mortazavi A."/>
        </authorList>
    </citation>
    <scope>NUCLEOTIDE SEQUENCE [LARGE SCALE GENOMIC DNA]</scope>
    <source>
        <strain evidence="1 2">ALL</strain>
    </source>
</reference>
<gene>
    <name evidence="1" type="ORF">L596_021516</name>
</gene>
<evidence type="ECO:0000313" key="2">
    <source>
        <dbReference type="Proteomes" id="UP000298663"/>
    </source>
</evidence>
<protein>
    <submittedName>
        <fullName evidence="1">Uncharacterized protein</fullName>
    </submittedName>
</protein>
<dbReference type="Proteomes" id="UP000298663">
    <property type="component" value="Unassembled WGS sequence"/>
</dbReference>
<name>A0A4U5MJB8_STECR</name>
<keyword evidence="2" id="KW-1185">Reference proteome</keyword>
<proteinExistence type="predicted"/>
<accession>A0A4U5MJB8</accession>
<organism evidence="1 2">
    <name type="scientific">Steinernema carpocapsae</name>
    <name type="common">Entomopathogenic nematode</name>
    <dbReference type="NCBI Taxonomy" id="34508"/>
    <lineage>
        <taxon>Eukaryota</taxon>
        <taxon>Metazoa</taxon>
        <taxon>Ecdysozoa</taxon>
        <taxon>Nematoda</taxon>
        <taxon>Chromadorea</taxon>
        <taxon>Rhabditida</taxon>
        <taxon>Tylenchina</taxon>
        <taxon>Panagrolaimomorpha</taxon>
        <taxon>Strongyloidoidea</taxon>
        <taxon>Steinernematidae</taxon>
        <taxon>Steinernema</taxon>
    </lineage>
</organism>
<sequence>MDVVPYEFCLASCTAAYHAVKEISNLDCIGNLWTTAVLFCQTHIKQIKVQIQFSENATEYTYAIFEVHNDDTRVRRIRYDHFLKMDPKYLQITQVQLTDELCPHVIQRNKVFDDLLPFLCKAAVATTELVVNYGTKATSDLPIDDLQALTSNCKIPNFVLYKNNNLMEAYLKSLFESDQNISLTLKTGTKNWSQNGFNYVRDQFLAFKIKKWDFLELNQNTFGCHFYVDLRFAVQFVELSKKMKAAEKLEICGWKNFDLNDLVRYLNGWTVDGPKGPTFKSYVSKKNGCELVISWRPYSKNVFTFTLNK</sequence>
<evidence type="ECO:0000313" key="1">
    <source>
        <dbReference type="EMBL" id="TKR69342.1"/>
    </source>
</evidence>